<dbReference type="Pfam" id="PF09815">
    <property type="entry name" value="XK-related"/>
    <property type="match status" value="1"/>
</dbReference>
<evidence type="ECO:0000256" key="1">
    <source>
        <dbReference type="ARBA" id="ARBA00004651"/>
    </source>
</evidence>
<keyword evidence="10" id="KW-1185">Reference proteome</keyword>
<dbReference type="PANTHER" id="PTHR16024">
    <property type="entry name" value="XK-RELATED PROTEIN"/>
    <property type="match status" value="1"/>
</dbReference>
<dbReference type="EMBL" id="JAAVVJ010000012">
    <property type="protein sequence ID" value="KAF7210721.1"/>
    <property type="molecule type" value="Genomic_DNA"/>
</dbReference>
<dbReference type="GeneID" id="107394389"/>
<organism evidence="9 10">
    <name type="scientific">Nothobranchius furzeri</name>
    <name type="common">Turquoise killifish</name>
    <dbReference type="NCBI Taxonomy" id="105023"/>
    <lineage>
        <taxon>Eukaryota</taxon>
        <taxon>Metazoa</taxon>
        <taxon>Chordata</taxon>
        <taxon>Craniata</taxon>
        <taxon>Vertebrata</taxon>
        <taxon>Euteleostomi</taxon>
        <taxon>Actinopterygii</taxon>
        <taxon>Neopterygii</taxon>
        <taxon>Teleostei</taxon>
        <taxon>Neoteleostei</taxon>
        <taxon>Acanthomorphata</taxon>
        <taxon>Ovalentaria</taxon>
        <taxon>Atherinomorphae</taxon>
        <taxon>Cyprinodontiformes</taxon>
        <taxon>Nothobranchiidae</taxon>
        <taxon>Nothobranchius</taxon>
    </lineage>
</organism>
<evidence type="ECO:0000256" key="5">
    <source>
        <dbReference type="ARBA" id="ARBA00022989"/>
    </source>
</evidence>
<dbReference type="InterPro" id="IPR050895">
    <property type="entry name" value="XK-related_scramblase"/>
</dbReference>
<dbReference type="GeneTree" id="ENSGT01140000282565"/>
<feature type="transmembrane region" description="Helical" evidence="7">
    <location>
        <begin position="284"/>
        <end position="304"/>
    </location>
</feature>
<comment type="subcellular location">
    <subcellularLocation>
        <location evidence="1">Cell membrane</location>
        <topology evidence="1">Multi-pass membrane protein</topology>
    </subcellularLocation>
    <subcellularLocation>
        <location evidence="7">Membrane</location>
        <topology evidence="7">Multi-pass membrane protein</topology>
    </subcellularLocation>
</comment>
<dbReference type="RefSeq" id="XP_015828800.1">
    <property type="nucleotide sequence ID" value="XM_015973314.3"/>
</dbReference>
<dbReference type="GO" id="GO:0043652">
    <property type="term" value="P:engulfment of apoptotic cell"/>
    <property type="evidence" value="ECO:0007669"/>
    <property type="project" value="TreeGrafter"/>
</dbReference>
<keyword evidence="3" id="KW-1003">Cell membrane</keyword>
<keyword evidence="4 7" id="KW-0812">Transmembrane</keyword>
<dbReference type="Proteomes" id="UP000822369">
    <property type="component" value="Chromosome 12"/>
</dbReference>
<keyword evidence="5 7" id="KW-1133">Transmembrane helix</keyword>
<keyword evidence="6 7" id="KW-0472">Membrane</keyword>
<dbReference type="GO" id="GO:0070782">
    <property type="term" value="P:phosphatidylserine exposure on apoptotic cell surface"/>
    <property type="evidence" value="ECO:0007669"/>
    <property type="project" value="TreeGrafter"/>
</dbReference>
<dbReference type="OrthoDB" id="6136301at2759"/>
<evidence type="ECO:0000313" key="8">
    <source>
        <dbReference type="EMBL" id="KAF7210721.1"/>
    </source>
</evidence>
<dbReference type="Proteomes" id="UP000694548">
    <property type="component" value="Chromosome sgr19"/>
</dbReference>
<reference evidence="8" key="2">
    <citation type="submission" date="2020-03" db="EMBL/GenBank/DDBJ databases">
        <title>Intra-Species Differences in Population Size shape Life History and Genome Evolution.</title>
        <authorList>
            <person name="Willemsen D."/>
            <person name="Cui R."/>
            <person name="Valenzano D.R."/>
        </authorList>
    </citation>
    <scope>NUCLEOTIDE SEQUENCE</scope>
    <source>
        <strain evidence="8">GRZ</strain>
        <tissue evidence="8">Whole</tissue>
    </source>
</reference>
<accession>A0A8C6PE69</accession>
<evidence type="ECO:0000256" key="6">
    <source>
        <dbReference type="ARBA" id="ARBA00023136"/>
    </source>
</evidence>
<evidence type="ECO:0000256" key="2">
    <source>
        <dbReference type="ARBA" id="ARBA00008789"/>
    </source>
</evidence>
<feature type="transmembrane region" description="Helical" evidence="7">
    <location>
        <begin position="316"/>
        <end position="338"/>
    </location>
</feature>
<evidence type="ECO:0000313" key="10">
    <source>
        <dbReference type="Proteomes" id="UP000694548"/>
    </source>
</evidence>
<dbReference type="GO" id="GO:0005886">
    <property type="term" value="C:plasma membrane"/>
    <property type="evidence" value="ECO:0007669"/>
    <property type="project" value="UniProtKB-SubCell"/>
</dbReference>
<dbReference type="KEGG" id="nfu:107394389"/>
<sequence length="408" mass="47446">MTPFRYSIWDLSLTILGFIFFLSDILLDVWAAVNFYNEGAYLCLGILVFLLLGSSFLAQIYSWLWYKYDNFVMRTKFEENLSPNLKILHFFQLGIFIRNVSVLMSVKNYKQGGSLEDEAVYLNHDLAMLRIIETFSESAPQIVLMLTITLQQGQLDLITVLKTIGSMSAVALCVTSYHRSLRSFLPNAAEPSIVSSIFYFIWNWFLLISRLVTLSLFASVLPCFLFAHFFTSWLVLFFFSWRAQTHFMDSAFGEWLYRATVGLIWYFDWFNVVEGNTRNRTFLYHTYILVDNSILLGVWCGMMITDPPYFVVPQLYAIIIAASVFAVYAIGLFFKVLYYKCFHPNVQKQELKGYTEQIQEFPDTVDSPPNMMMLRAFSHHTDGKEKDRPVQPAPCNKRMKMLAENFYS</sequence>
<evidence type="ECO:0000313" key="9">
    <source>
        <dbReference type="Ensembl" id="ENSNFUP00015042629.1"/>
    </source>
</evidence>
<dbReference type="InterPro" id="IPR018629">
    <property type="entry name" value="XK-rel"/>
</dbReference>
<dbReference type="AlphaFoldDB" id="A0A8C6PE69"/>
<feature type="transmembrane region" description="Helical" evidence="7">
    <location>
        <begin position="39"/>
        <end position="66"/>
    </location>
</feature>
<dbReference type="Ensembl" id="ENSNFUT00015044497.1">
    <property type="protein sequence ID" value="ENSNFUP00015042629.1"/>
    <property type="gene ID" value="ENSNFUG00015020407.1"/>
</dbReference>
<reference evidence="9" key="3">
    <citation type="submission" date="2025-05" db="UniProtKB">
        <authorList>
            <consortium name="Ensembl"/>
        </authorList>
    </citation>
    <scope>IDENTIFICATION</scope>
</reference>
<gene>
    <name evidence="9" type="primary">LOC107394389</name>
    <name evidence="8" type="ORF">G4P62_017111</name>
</gene>
<evidence type="ECO:0000256" key="4">
    <source>
        <dbReference type="ARBA" id="ARBA00022692"/>
    </source>
</evidence>
<feature type="transmembrane region" description="Helical" evidence="7">
    <location>
        <begin position="12"/>
        <end position="33"/>
    </location>
</feature>
<evidence type="ECO:0000256" key="7">
    <source>
        <dbReference type="RuleBase" id="RU910716"/>
    </source>
</evidence>
<comment type="similarity">
    <text evidence="2 7">Belongs to the XK family.</text>
</comment>
<dbReference type="PANTHER" id="PTHR16024:SF19">
    <property type="entry name" value="XK-RELATED PROTEIN"/>
    <property type="match status" value="1"/>
</dbReference>
<proteinExistence type="inferred from homology"/>
<protein>
    <recommendedName>
        <fullName evidence="7">XK-related protein</fullName>
    </recommendedName>
</protein>
<dbReference type="OMA" id="LWFWKMS"/>
<feature type="transmembrane region" description="Helical" evidence="7">
    <location>
        <begin position="224"/>
        <end position="243"/>
    </location>
</feature>
<name>A0A8C6PE69_NOTFU</name>
<reference evidence="9" key="1">
    <citation type="submission" date="2014-08" db="EMBL/GenBank/DDBJ databases">
        <authorList>
            <person name="Senf B."/>
            <person name="Petzold A."/>
            <person name="Downie B.R."/>
            <person name="Koch P."/>
            <person name="Platzer M."/>
        </authorList>
    </citation>
    <scope>NUCLEOTIDE SEQUENCE [LARGE SCALE GENOMIC DNA]</scope>
    <source>
        <strain evidence="9">GRZ</strain>
    </source>
</reference>
<dbReference type="GO" id="GO:1902742">
    <property type="term" value="P:apoptotic process involved in development"/>
    <property type="evidence" value="ECO:0007669"/>
    <property type="project" value="TreeGrafter"/>
</dbReference>
<evidence type="ECO:0000256" key="3">
    <source>
        <dbReference type="ARBA" id="ARBA00022475"/>
    </source>
</evidence>